<dbReference type="GO" id="GO:0005856">
    <property type="term" value="C:cytoskeleton"/>
    <property type="evidence" value="ECO:0007669"/>
    <property type="project" value="TreeGrafter"/>
</dbReference>
<feature type="compositionally biased region" description="Low complexity" evidence="12">
    <location>
        <begin position="948"/>
        <end position="959"/>
    </location>
</feature>
<feature type="compositionally biased region" description="Low complexity" evidence="12">
    <location>
        <begin position="1426"/>
        <end position="1437"/>
    </location>
</feature>
<evidence type="ECO:0000256" key="8">
    <source>
        <dbReference type="ARBA" id="ARBA00049003"/>
    </source>
</evidence>
<comment type="catalytic activity">
    <reaction evidence="8">
        <text>L-seryl-[protein] + ATP = O-phospho-L-seryl-[protein] + ADP + H(+)</text>
        <dbReference type="Rhea" id="RHEA:17989"/>
        <dbReference type="Rhea" id="RHEA-COMP:9863"/>
        <dbReference type="Rhea" id="RHEA-COMP:11604"/>
        <dbReference type="ChEBI" id="CHEBI:15378"/>
        <dbReference type="ChEBI" id="CHEBI:29999"/>
        <dbReference type="ChEBI" id="CHEBI:30616"/>
        <dbReference type="ChEBI" id="CHEBI:83421"/>
        <dbReference type="ChEBI" id="CHEBI:456216"/>
        <dbReference type="EC" id="2.7.12.1"/>
    </reaction>
</comment>
<keyword evidence="6 14" id="KW-0418">Kinase</keyword>
<feature type="domain" description="Protein kinase" evidence="13">
    <location>
        <begin position="1559"/>
        <end position="1855"/>
    </location>
</feature>
<evidence type="ECO:0000256" key="10">
    <source>
        <dbReference type="ARBA" id="ARBA00051680"/>
    </source>
</evidence>
<feature type="region of interest" description="Disordered" evidence="12">
    <location>
        <begin position="1"/>
        <end position="25"/>
    </location>
</feature>
<feature type="compositionally biased region" description="Polar residues" evidence="12">
    <location>
        <begin position="236"/>
        <end position="246"/>
    </location>
</feature>
<dbReference type="SMART" id="SM00220">
    <property type="entry name" value="S_TKc"/>
    <property type="match status" value="1"/>
</dbReference>
<feature type="compositionally biased region" description="Polar residues" evidence="12">
    <location>
        <begin position="1164"/>
        <end position="1195"/>
    </location>
</feature>
<comment type="catalytic activity">
    <reaction evidence="10">
        <text>L-tyrosyl-[protein] + ATP = O-phospho-L-tyrosyl-[protein] + ADP + H(+)</text>
        <dbReference type="Rhea" id="RHEA:10596"/>
        <dbReference type="Rhea" id="RHEA-COMP:10136"/>
        <dbReference type="Rhea" id="RHEA-COMP:20101"/>
        <dbReference type="ChEBI" id="CHEBI:15378"/>
        <dbReference type="ChEBI" id="CHEBI:30616"/>
        <dbReference type="ChEBI" id="CHEBI:46858"/>
        <dbReference type="ChEBI" id="CHEBI:61978"/>
        <dbReference type="ChEBI" id="CHEBI:456216"/>
        <dbReference type="EC" id="2.7.12.1"/>
    </reaction>
</comment>
<feature type="compositionally biased region" description="Polar residues" evidence="12">
    <location>
        <begin position="301"/>
        <end position="313"/>
    </location>
</feature>
<feature type="compositionally biased region" description="Polar residues" evidence="12">
    <location>
        <begin position="1358"/>
        <end position="1375"/>
    </location>
</feature>
<dbReference type="InterPro" id="IPR042521">
    <property type="entry name" value="DYRK"/>
</dbReference>
<protein>
    <recommendedName>
        <fullName evidence="2">dual-specificity kinase</fullName>
        <ecNumber evidence="2">2.7.12.1</ecNumber>
    </recommendedName>
</protein>
<dbReference type="InterPro" id="IPR008271">
    <property type="entry name" value="Ser/Thr_kinase_AS"/>
</dbReference>
<feature type="region of interest" description="Disordered" evidence="12">
    <location>
        <begin position="1890"/>
        <end position="1967"/>
    </location>
</feature>
<feature type="compositionally biased region" description="Polar residues" evidence="12">
    <location>
        <begin position="1321"/>
        <end position="1330"/>
    </location>
</feature>
<keyword evidence="7 11" id="KW-0067">ATP-binding</keyword>
<dbReference type="InterPro" id="IPR050494">
    <property type="entry name" value="Ser_Thr_dual-spec_kinase"/>
</dbReference>
<feature type="compositionally biased region" description="Low complexity" evidence="12">
    <location>
        <begin position="1903"/>
        <end position="1912"/>
    </location>
</feature>
<dbReference type="EC" id="2.7.12.1" evidence="2"/>
<feature type="compositionally biased region" description="Polar residues" evidence="12">
    <location>
        <begin position="201"/>
        <end position="217"/>
    </location>
</feature>
<feature type="compositionally biased region" description="Low complexity" evidence="12">
    <location>
        <begin position="1337"/>
        <end position="1348"/>
    </location>
</feature>
<dbReference type="Proteomes" id="UP001176517">
    <property type="component" value="Unassembled WGS sequence"/>
</dbReference>
<feature type="compositionally biased region" description="Basic residues" evidence="12">
    <location>
        <begin position="651"/>
        <end position="667"/>
    </location>
</feature>
<dbReference type="Gene3D" id="3.30.200.20">
    <property type="entry name" value="Phosphorylase Kinase, domain 1"/>
    <property type="match status" value="1"/>
</dbReference>
<comment type="catalytic activity">
    <reaction evidence="9">
        <text>L-threonyl-[protein] + ATP = O-phospho-L-threonyl-[protein] + ADP + H(+)</text>
        <dbReference type="Rhea" id="RHEA:46608"/>
        <dbReference type="Rhea" id="RHEA-COMP:11060"/>
        <dbReference type="Rhea" id="RHEA-COMP:11605"/>
        <dbReference type="ChEBI" id="CHEBI:15378"/>
        <dbReference type="ChEBI" id="CHEBI:30013"/>
        <dbReference type="ChEBI" id="CHEBI:30616"/>
        <dbReference type="ChEBI" id="CHEBI:61977"/>
        <dbReference type="ChEBI" id="CHEBI:456216"/>
        <dbReference type="EC" id="2.7.12.1"/>
    </reaction>
</comment>
<dbReference type="InterPro" id="IPR017441">
    <property type="entry name" value="Protein_kinase_ATP_BS"/>
</dbReference>
<keyword evidence="4 14" id="KW-0808">Transferase</keyword>
<dbReference type="FunFam" id="3.30.200.20:FF:000087">
    <property type="entry name" value="Dual specificity tyrosine-phosphorylation-regulated kinase 1A"/>
    <property type="match status" value="1"/>
</dbReference>
<feature type="compositionally biased region" description="Acidic residues" evidence="12">
    <location>
        <begin position="527"/>
        <end position="548"/>
    </location>
</feature>
<dbReference type="Gene3D" id="1.10.510.10">
    <property type="entry name" value="Transferase(Phosphotransferase) domain 1"/>
    <property type="match status" value="1"/>
</dbReference>
<accession>A0AAN6GX37</accession>
<feature type="compositionally biased region" description="Low complexity" evidence="12">
    <location>
        <begin position="825"/>
        <end position="844"/>
    </location>
</feature>
<feature type="compositionally biased region" description="Polar residues" evidence="12">
    <location>
        <begin position="1948"/>
        <end position="1967"/>
    </location>
</feature>
<evidence type="ECO:0000259" key="13">
    <source>
        <dbReference type="PROSITE" id="PS50011"/>
    </source>
</evidence>
<evidence type="ECO:0000256" key="11">
    <source>
        <dbReference type="PROSITE-ProRule" id="PRU10141"/>
    </source>
</evidence>
<keyword evidence="3 14" id="KW-0723">Serine/threonine-protein kinase</keyword>
<comment type="similarity">
    <text evidence="1">Belongs to the protein kinase superfamily. CMGC Ser/Thr protein kinase family. MNB/DYRK subfamily.</text>
</comment>
<dbReference type="PROSITE" id="PS50011">
    <property type="entry name" value="PROTEIN_KINASE_DOM"/>
    <property type="match status" value="1"/>
</dbReference>
<dbReference type="PANTHER" id="PTHR24058:SF22">
    <property type="entry name" value="DUAL SPECIFICITY TYROSINE-PHOSPHORYLATION-REGULATED KINASE 4"/>
    <property type="match status" value="1"/>
</dbReference>
<dbReference type="GO" id="GO:0004674">
    <property type="term" value="F:protein serine/threonine kinase activity"/>
    <property type="evidence" value="ECO:0007669"/>
    <property type="project" value="UniProtKB-KW"/>
</dbReference>
<feature type="compositionally biased region" description="Gly residues" evidence="12">
    <location>
        <begin position="566"/>
        <end position="577"/>
    </location>
</feature>
<dbReference type="PROSITE" id="PS00108">
    <property type="entry name" value="PROTEIN_KINASE_ST"/>
    <property type="match status" value="1"/>
</dbReference>
<evidence type="ECO:0000256" key="4">
    <source>
        <dbReference type="ARBA" id="ARBA00022679"/>
    </source>
</evidence>
<feature type="compositionally biased region" description="Low complexity" evidence="12">
    <location>
        <begin position="144"/>
        <end position="163"/>
    </location>
</feature>
<evidence type="ECO:0000313" key="15">
    <source>
        <dbReference type="Proteomes" id="UP001176517"/>
    </source>
</evidence>
<feature type="compositionally biased region" description="Polar residues" evidence="12">
    <location>
        <begin position="400"/>
        <end position="437"/>
    </location>
</feature>
<evidence type="ECO:0000256" key="12">
    <source>
        <dbReference type="SAM" id="MobiDB-lite"/>
    </source>
</evidence>
<dbReference type="FunFam" id="1.10.510.10:FF:000112">
    <property type="entry name" value="Putative dual specificity tyrosine-phosphorylation-regulated kinase 2"/>
    <property type="match status" value="1"/>
</dbReference>
<dbReference type="InterPro" id="IPR011009">
    <property type="entry name" value="Kinase-like_dom_sf"/>
</dbReference>
<evidence type="ECO:0000256" key="5">
    <source>
        <dbReference type="ARBA" id="ARBA00022741"/>
    </source>
</evidence>
<feature type="compositionally biased region" description="Low complexity" evidence="12">
    <location>
        <begin position="1212"/>
        <end position="1223"/>
    </location>
</feature>
<comment type="caution">
    <text evidence="14">The sequence shown here is derived from an EMBL/GenBank/DDBJ whole genome shotgun (WGS) entry which is preliminary data.</text>
</comment>
<dbReference type="Pfam" id="PF00069">
    <property type="entry name" value="Pkinase"/>
    <property type="match status" value="1"/>
</dbReference>
<organism evidence="14 15">
    <name type="scientific">Tilletia horrida</name>
    <dbReference type="NCBI Taxonomy" id="155126"/>
    <lineage>
        <taxon>Eukaryota</taxon>
        <taxon>Fungi</taxon>
        <taxon>Dikarya</taxon>
        <taxon>Basidiomycota</taxon>
        <taxon>Ustilaginomycotina</taxon>
        <taxon>Exobasidiomycetes</taxon>
        <taxon>Tilletiales</taxon>
        <taxon>Tilletiaceae</taxon>
        <taxon>Tilletia</taxon>
    </lineage>
</organism>
<feature type="compositionally biased region" description="Polar residues" evidence="12">
    <location>
        <begin position="753"/>
        <end position="778"/>
    </location>
</feature>
<evidence type="ECO:0000256" key="2">
    <source>
        <dbReference type="ARBA" id="ARBA00013203"/>
    </source>
</evidence>
<feature type="compositionally biased region" description="Polar residues" evidence="12">
    <location>
        <begin position="355"/>
        <end position="376"/>
    </location>
</feature>
<dbReference type="SUPFAM" id="SSF56112">
    <property type="entry name" value="Protein kinase-like (PK-like)"/>
    <property type="match status" value="1"/>
</dbReference>
<feature type="compositionally biased region" description="Acidic residues" evidence="12">
    <location>
        <begin position="677"/>
        <end position="705"/>
    </location>
</feature>
<dbReference type="PANTHER" id="PTHR24058">
    <property type="entry name" value="DUAL SPECIFICITY PROTEIN KINASE"/>
    <property type="match status" value="1"/>
</dbReference>
<sequence length="1967" mass="209877">MSQPQSRSRSINNSTRNSVASSRALSAISSLSSLPRAYIDDADPTSPEFDFAALRAASGSAQTRQEVPSPPFSIAALSDDESPSDDLDRTVHRNGTSTHSSKADSTAQKVVKYTSTATFSRTSPSASFVPAGGSFSTFDIKANGLPSSSYRSSSGTRSPTSSLRAPSREFGRKGYPPQQQGRLSPYAYQTARTHRKHSPEDQTNPSPRQTSTSQFSRNASPSTYPNSYSASASASHTLKQSRSSTLNERHPRSLRAAKSSIDLAPSTSPDQRLSQGSASNSLLRSPVSPRVPQASLHAPSAWTQQPIGHSAVTSEIIALPSPRTPHSPRAPPTPPVPESYKLKSYKSLGNMPAPTDTSSGRTQGASQSFSGPSTGSGMVRRKASLGMEIDANAAKGMNPGASSLPQSPRIRSSASAHPRTLSNQRSSQGLRSMSSAATGLKAGNTAGRLSERGKPSARIGELTWATDAGPFGVGDVELSRRSDRFASVDLGPFGGGSEEEDEDDYDDDRSAMLFRPPARKAGLRLDDSDEEEDEEEDGDDDYDMDDDDAFTRRHKFSSSLPPKRGIGIGTVGLGPSIGLGAPPILKASTATQKRAPESTKTASRAVSGPSSTKQSASSRADEAATGGRWSEGFDLNAAIAELLNEDMERRRERRRKRAAAKERRRRREAGEPVSEAGTDDDDVDLDDDEEDPDDDEDEEDHDDDAINNVEDRLAQVSITQTGKESEGDDEYAEASRRKTSSAAPNANRKDNSKSSNATPRVSSSNAQGKGTRSPSQASLKRGQIPATPSSKSRRTPVLNVADADAEWEQSATPSRASMDRDRARAQPNSSTGGSTPSAGTPNTTQRRSMEQKEHNRRLARQSGGVLARQSETEPLPASPRSVSGAALPPSGGGSSNSKSALLGLGGLLKRESKKNLNSPRDEKDGLSGLYSSHDSSRKTSIDYSHPIANNSSSRNSANSLMQNTQNQSEQRQLPQQVAKKSSGLLSRKRGKTVSSAASPPPTERDRGQASQAASSKSGKDTNGSLAPGKHGWTKTSMDGTAAPRRLSQSSSAQDLAGSNKSSAPRKAMPTITASPSAANLRSPAQDQQEAWPEHSRLSPSVPTSSARGGGRDGVASKPVSPVSLSTSRIPRATAVSMKSHASGTASAAATSTNGTRSSERSARDASTSSHRLSGSQSLRAGQSSLAASLGINNGSTGDGGASGPTSEIMAPSTSSRRQSLTLSKPPVSSSGGQVQLPAAASKLPANSSLLPILQAYKAAKTPTEIEAVLRRARVASYTSALTPSEREVLNSLTSRNDQRLAADSAAGATKERTSGPASRPTLESQRSASGVTRIGPTSSTVASGSTSTRNGGNMDPPASTSGIQRKNRASLTTLSAGAKAAREQALSESSTSTSSAAAGKGSTAARGQRQTAVSMTAASRPPALSPEPSSGASISSITTNFVDEEERLGDEEMEAYIQRQHAKKIAAGAKAEDLEKLLNFPEPEPPSRAYSPRQAEALWGNRLSPYEFKEMYSYEEIYYVGSQRTKKQASVERAANNFGYDDERGDYLIMTGDHIAYRYEIRDLLGRGSFGQVLQCKDHKTGKFVALKLIRNKKRFHQQALVEVKILESLTKWDPDGQYHVIRMTESFYFRNHLCIAMELLSINLYELIKANNFAGFSTRLIRRFTSQVLASLSLMKHHRVVHCDLKPENILLRHPRKSAIKVIDFGSSCLENEKVYTYIQSRFYRSPEVILGMNYHTAIDIWSLGCIIAELYTGYPLFPGENEQEQLACIMEVLGVPDRYLIDRSSRKKLFFDSSGAPRPVVNSKGKRRRPATKSLAQVLKCNDELFIDFIAKCLVWDPERRIKPDPALRHPWILQGRRMAAAAAAAAAGSPTPYATNGVYSAHQAFPRKSSSNAHNGTGPGPSQGTTGVGATPGRKPTSTATTVSASASRSSILSNTHATPARRTSVINNGSAPMRTPRSQQPVS</sequence>
<feature type="compositionally biased region" description="Basic and acidic residues" evidence="12">
    <location>
        <begin position="477"/>
        <end position="486"/>
    </location>
</feature>
<name>A0AAN6GX37_9BASI</name>
<evidence type="ECO:0000256" key="1">
    <source>
        <dbReference type="ARBA" id="ARBA00008867"/>
    </source>
</evidence>
<keyword evidence="5 11" id="KW-0547">Nucleotide-binding</keyword>
<gene>
    <name evidence="14" type="primary">POM1</name>
    <name evidence="14" type="ORF">OC846_002379</name>
</gene>
<feature type="compositionally biased region" description="Acidic residues" evidence="12">
    <location>
        <begin position="497"/>
        <end position="507"/>
    </location>
</feature>
<dbReference type="PROSITE" id="PS00107">
    <property type="entry name" value="PROTEIN_KINASE_ATP"/>
    <property type="match status" value="1"/>
</dbReference>
<evidence type="ECO:0000256" key="7">
    <source>
        <dbReference type="ARBA" id="ARBA00022840"/>
    </source>
</evidence>
<evidence type="ECO:0000256" key="6">
    <source>
        <dbReference type="ARBA" id="ARBA00022777"/>
    </source>
</evidence>
<dbReference type="Gene3D" id="3.30.10.30">
    <property type="entry name" value="DYRK"/>
    <property type="match status" value="1"/>
</dbReference>
<evidence type="ECO:0000313" key="14">
    <source>
        <dbReference type="EMBL" id="KAK0553721.1"/>
    </source>
</evidence>
<dbReference type="GO" id="GO:0004712">
    <property type="term" value="F:protein serine/threonine/tyrosine kinase activity"/>
    <property type="evidence" value="ECO:0007669"/>
    <property type="project" value="UniProtKB-EC"/>
</dbReference>
<feature type="region of interest" description="Disordered" evidence="12">
    <location>
        <begin position="57"/>
        <end position="1239"/>
    </location>
</feature>
<feature type="compositionally biased region" description="Polar residues" evidence="12">
    <location>
        <begin position="265"/>
        <end position="283"/>
    </location>
</feature>
<feature type="compositionally biased region" description="Low complexity" evidence="12">
    <location>
        <begin position="1386"/>
        <end position="1407"/>
    </location>
</feature>
<feature type="binding site" evidence="11">
    <location>
        <position position="1588"/>
    </location>
    <ligand>
        <name>ATP</name>
        <dbReference type="ChEBI" id="CHEBI:30616"/>
    </ligand>
</feature>
<feature type="compositionally biased region" description="Low complexity" evidence="12">
    <location>
        <begin position="883"/>
        <end position="902"/>
    </location>
</feature>
<evidence type="ECO:0000256" key="9">
    <source>
        <dbReference type="ARBA" id="ARBA00049308"/>
    </source>
</evidence>
<feature type="compositionally biased region" description="Polar residues" evidence="12">
    <location>
        <begin position="1046"/>
        <end position="1062"/>
    </location>
</feature>
<feature type="region of interest" description="Disordered" evidence="12">
    <location>
        <begin position="1288"/>
        <end position="1440"/>
    </location>
</feature>
<feature type="compositionally biased region" description="Polar residues" evidence="12">
    <location>
        <begin position="1097"/>
        <end position="1106"/>
    </location>
</feature>
<dbReference type="EMBL" id="JAPDMZ010000046">
    <property type="protein sequence ID" value="KAK0553721.1"/>
    <property type="molecule type" value="Genomic_DNA"/>
</dbReference>
<feature type="compositionally biased region" description="Polar residues" evidence="12">
    <location>
        <begin position="1408"/>
        <end position="1417"/>
    </location>
</feature>
<feature type="compositionally biased region" description="Polar residues" evidence="12">
    <location>
        <begin position="93"/>
        <end position="126"/>
    </location>
</feature>
<feature type="compositionally biased region" description="Polar residues" evidence="12">
    <location>
        <begin position="1071"/>
        <end position="1088"/>
    </location>
</feature>
<feature type="compositionally biased region" description="Polar residues" evidence="12">
    <location>
        <begin position="588"/>
        <end position="618"/>
    </location>
</feature>
<feature type="compositionally biased region" description="Low complexity" evidence="12">
    <location>
        <begin position="1141"/>
        <end position="1156"/>
    </location>
</feature>
<feature type="compositionally biased region" description="Basic and acidic residues" evidence="12">
    <location>
        <begin position="908"/>
        <end position="925"/>
    </location>
</feature>
<dbReference type="GO" id="GO:0005524">
    <property type="term" value="F:ATP binding"/>
    <property type="evidence" value="ECO:0007669"/>
    <property type="project" value="UniProtKB-UniRule"/>
</dbReference>
<keyword evidence="15" id="KW-1185">Reference proteome</keyword>
<feature type="compositionally biased region" description="Low complexity" evidence="12">
    <location>
        <begin position="1920"/>
        <end position="1939"/>
    </location>
</feature>
<feature type="compositionally biased region" description="Low complexity" evidence="12">
    <location>
        <begin position="218"/>
        <end position="235"/>
    </location>
</feature>
<feature type="compositionally biased region" description="Pro residues" evidence="12">
    <location>
        <begin position="322"/>
        <end position="337"/>
    </location>
</feature>
<reference evidence="14" key="1">
    <citation type="journal article" date="2023" name="PhytoFront">
        <title>Draft Genome Resources of Seven Strains of Tilletia horrida, Causal Agent of Kernel Smut of Rice.</title>
        <authorList>
            <person name="Khanal S."/>
            <person name="Antony Babu S."/>
            <person name="Zhou X.G."/>
        </authorList>
    </citation>
    <scope>NUCLEOTIDE SEQUENCE</scope>
    <source>
        <strain evidence="14">TX6</strain>
    </source>
</reference>
<dbReference type="GO" id="GO:0005737">
    <property type="term" value="C:cytoplasm"/>
    <property type="evidence" value="ECO:0007669"/>
    <property type="project" value="TreeGrafter"/>
</dbReference>
<dbReference type="CDD" id="cd14210">
    <property type="entry name" value="PKc_DYRK"/>
    <property type="match status" value="1"/>
</dbReference>
<evidence type="ECO:0000256" key="3">
    <source>
        <dbReference type="ARBA" id="ARBA00022527"/>
    </source>
</evidence>
<proteinExistence type="inferred from homology"/>
<dbReference type="InterPro" id="IPR000719">
    <property type="entry name" value="Prot_kinase_dom"/>
</dbReference>
<feature type="compositionally biased region" description="Polar residues" evidence="12">
    <location>
        <begin position="960"/>
        <end position="979"/>
    </location>
</feature>